<dbReference type="GO" id="GO:0006352">
    <property type="term" value="P:DNA-templated transcription initiation"/>
    <property type="evidence" value="ECO:0007669"/>
    <property type="project" value="InterPro"/>
</dbReference>
<evidence type="ECO:0000259" key="7">
    <source>
        <dbReference type="Pfam" id="PF08281"/>
    </source>
</evidence>
<dbReference type="Gene3D" id="1.10.1740.10">
    <property type="match status" value="1"/>
</dbReference>
<dbReference type="Pfam" id="PF04542">
    <property type="entry name" value="Sigma70_r2"/>
    <property type="match status" value="1"/>
</dbReference>
<dbReference type="PANTHER" id="PTHR30173:SF36">
    <property type="entry name" value="ECF RNA POLYMERASE SIGMA FACTOR SIGJ"/>
    <property type="match status" value="1"/>
</dbReference>
<keyword evidence="3" id="KW-0805">Transcription regulation</keyword>
<dbReference type="InterPro" id="IPR013325">
    <property type="entry name" value="RNA_pol_sigma_r2"/>
</dbReference>
<dbReference type="GO" id="GO:0016987">
    <property type="term" value="F:sigma factor activity"/>
    <property type="evidence" value="ECO:0007669"/>
    <property type="project" value="UniProtKB-KW"/>
</dbReference>
<sequence length="304" mass="33069">MHLPSDGAAPPSAPADLDEAASSFALVRPRLFGIAYRMLGAVADAEDVVQDVWVKWQVHDRDAVRDETAFLVTMATRLAINATQTARVRRETYVGPWLPEPVDTSADPALGAERGEALDLAVLLLLEKLTPTERAAFVLREAFDYPYERIAEVLRTQVANARKLVSRARRSIRVEKEASVDAAAHRRLLSAFLVAARAGDLDDLESLLAADVVSHTDGGGAVRNAARVVVTGRERVARVVATFASRFWEGAEVRWVEANGSPSVLVSRDGEPVALLAVTGTTDGLDRLMWVMNPEKLERIARAA</sequence>
<protein>
    <submittedName>
        <fullName evidence="8">RNA polymerase sigma-70 factor</fullName>
    </submittedName>
</protein>
<dbReference type="PANTHER" id="PTHR30173">
    <property type="entry name" value="SIGMA 19 FACTOR"/>
    <property type="match status" value="1"/>
</dbReference>
<dbReference type="Gene3D" id="1.10.10.10">
    <property type="entry name" value="Winged helix-like DNA-binding domain superfamily/Winged helix DNA-binding domain"/>
    <property type="match status" value="1"/>
</dbReference>
<dbReference type="InterPro" id="IPR014303">
    <property type="entry name" value="RNA_pol_sigma-70_ECF"/>
</dbReference>
<comment type="subunit">
    <text evidence="2">Interacts transiently with the RNA polymerase catalytic core formed by RpoA, RpoB, RpoC and RpoZ (2 alpha, 1 beta, 1 beta' and 1 omega subunit) to form the RNA polymerase holoenzyme that can initiate transcription.</text>
</comment>
<dbReference type="SUPFAM" id="SSF54427">
    <property type="entry name" value="NTF2-like"/>
    <property type="match status" value="1"/>
</dbReference>
<dbReference type="KEGG" id="pbro:HOP40_28300"/>
<dbReference type="InterPro" id="IPR036388">
    <property type="entry name" value="WH-like_DNA-bd_sf"/>
</dbReference>
<evidence type="ECO:0000256" key="4">
    <source>
        <dbReference type="ARBA" id="ARBA00023082"/>
    </source>
</evidence>
<feature type="domain" description="RNA polymerase sigma factor 70 region 4 type 2" evidence="7">
    <location>
        <begin position="121"/>
        <end position="171"/>
    </location>
</feature>
<dbReference type="InterPro" id="IPR007627">
    <property type="entry name" value="RNA_pol_sigma70_r2"/>
</dbReference>
<evidence type="ECO:0000259" key="6">
    <source>
        <dbReference type="Pfam" id="PF04542"/>
    </source>
</evidence>
<evidence type="ECO:0000313" key="9">
    <source>
        <dbReference type="Proteomes" id="UP000505377"/>
    </source>
</evidence>
<dbReference type="SUPFAM" id="SSF88946">
    <property type="entry name" value="Sigma2 domain of RNA polymerase sigma factors"/>
    <property type="match status" value="1"/>
</dbReference>
<gene>
    <name evidence="8" type="ORF">HOP40_28300</name>
</gene>
<evidence type="ECO:0000256" key="2">
    <source>
        <dbReference type="ARBA" id="ARBA00011344"/>
    </source>
</evidence>
<keyword evidence="9" id="KW-1185">Reference proteome</keyword>
<reference evidence="8 9" key="1">
    <citation type="submission" date="2020-05" db="EMBL/GenBank/DDBJ databases">
        <authorList>
            <person name="Mo P."/>
        </authorList>
    </citation>
    <scope>NUCLEOTIDE SEQUENCE [LARGE SCALE GENOMIC DNA]</scope>
    <source>
        <strain evidence="8 9">Gen01</strain>
    </source>
</reference>
<dbReference type="InterPro" id="IPR014284">
    <property type="entry name" value="RNA_pol_sigma-70_dom"/>
</dbReference>
<comment type="similarity">
    <text evidence="1">Belongs to the sigma-70 factor family. ECF subfamily.</text>
</comment>
<evidence type="ECO:0000313" key="8">
    <source>
        <dbReference type="EMBL" id="QJY49175.1"/>
    </source>
</evidence>
<dbReference type="Pfam" id="PF08281">
    <property type="entry name" value="Sigma70_r4_2"/>
    <property type="match status" value="1"/>
</dbReference>
<dbReference type="NCBIfam" id="TIGR02957">
    <property type="entry name" value="SigX4"/>
    <property type="match status" value="1"/>
</dbReference>
<keyword evidence="4" id="KW-0731">Sigma factor</keyword>
<dbReference type="NCBIfam" id="NF007214">
    <property type="entry name" value="PRK09636.1"/>
    <property type="match status" value="1"/>
</dbReference>
<evidence type="ECO:0000256" key="5">
    <source>
        <dbReference type="ARBA" id="ARBA00023163"/>
    </source>
</evidence>
<dbReference type="NCBIfam" id="TIGR02937">
    <property type="entry name" value="sigma70-ECF"/>
    <property type="match status" value="1"/>
</dbReference>
<dbReference type="RefSeq" id="WP_172164352.1">
    <property type="nucleotide sequence ID" value="NZ_CP053564.1"/>
</dbReference>
<organism evidence="8 9">
    <name type="scientific">Pseudonocardia broussonetiae</name>
    <dbReference type="NCBI Taxonomy" id="2736640"/>
    <lineage>
        <taxon>Bacteria</taxon>
        <taxon>Bacillati</taxon>
        <taxon>Actinomycetota</taxon>
        <taxon>Actinomycetes</taxon>
        <taxon>Pseudonocardiales</taxon>
        <taxon>Pseudonocardiaceae</taxon>
        <taxon>Pseudonocardia</taxon>
    </lineage>
</organism>
<name>A0A6M6JP51_9PSEU</name>
<dbReference type="InterPro" id="IPR032710">
    <property type="entry name" value="NTF2-like_dom_sf"/>
</dbReference>
<dbReference type="Proteomes" id="UP000505377">
    <property type="component" value="Chromosome"/>
</dbReference>
<accession>A0A6M6JP51</accession>
<feature type="domain" description="RNA polymerase sigma-70 region 2" evidence="6">
    <location>
        <begin position="27"/>
        <end position="83"/>
    </location>
</feature>
<dbReference type="InterPro" id="IPR013249">
    <property type="entry name" value="RNA_pol_sigma70_r4_t2"/>
</dbReference>
<proteinExistence type="inferred from homology"/>
<dbReference type="EMBL" id="CP053564">
    <property type="protein sequence ID" value="QJY49175.1"/>
    <property type="molecule type" value="Genomic_DNA"/>
</dbReference>
<keyword evidence="5" id="KW-0804">Transcription</keyword>
<evidence type="ECO:0000256" key="1">
    <source>
        <dbReference type="ARBA" id="ARBA00010641"/>
    </source>
</evidence>
<dbReference type="InterPro" id="IPR013324">
    <property type="entry name" value="RNA_pol_sigma_r3/r4-like"/>
</dbReference>
<dbReference type="AlphaFoldDB" id="A0A6M6JP51"/>
<dbReference type="Gene3D" id="3.10.450.50">
    <property type="match status" value="1"/>
</dbReference>
<dbReference type="InterPro" id="IPR052704">
    <property type="entry name" value="ECF_Sigma-70_Domain"/>
</dbReference>
<evidence type="ECO:0000256" key="3">
    <source>
        <dbReference type="ARBA" id="ARBA00023015"/>
    </source>
</evidence>
<dbReference type="SUPFAM" id="SSF88659">
    <property type="entry name" value="Sigma3 and sigma4 domains of RNA polymerase sigma factors"/>
    <property type="match status" value="1"/>
</dbReference>
<dbReference type="GO" id="GO:0003677">
    <property type="term" value="F:DNA binding"/>
    <property type="evidence" value="ECO:0007669"/>
    <property type="project" value="InterPro"/>
</dbReference>